<reference evidence="2" key="1">
    <citation type="submission" date="2015-04" db="UniProtKB">
        <authorList>
            <consortium name="EnsemblPlants"/>
        </authorList>
    </citation>
    <scope>IDENTIFICATION</scope>
</reference>
<dbReference type="CDD" id="cd00158">
    <property type="entry name" value="RHOD"/>
    <property type="match status" value="1"/>
</dbReference>
<dbReference type="AlphaFoldDB" id="A0A0E0CDR2"/>
<accession>A0A0E0CDR2</accession>
<proteinExistence type="predicted"/>
<dbReference type="Gramene" id="OMERI02G00210.1">
    <property type="protein sequence ID" value="OMERI02G00210.1"/>
    <property type="gene ID" value="OMERI02G00210"/>
</dbReference>
<dbReference type="Proteomes" id="UP000008021">
    <property type="component" value="Chromosome 2"/>
</dbReference>
<dbReference type="PROSITE" id="PS50206">
    <property type="entry name" value="RHODANESE_3"/>
    <property type="match status" value="1"/>
</dbReference>
<dbReference type="InterPro" id="IPR001763">
    <property type="entry name" value="Rhodanese-like_dom"/>
</dbReference>
<dbReference type="EnsemblPlants" id="OMERI02G00210.1">
    <property type="protein sequence ID" value="OMERI02G00210.1"/>
    <property type="gene ID" value="OMERI02G00210"/>
</dbReference>
<keyword evidence="3" id="KW-1185">Reference proteome</keyword>
<feature type="domain" description="Rhodanese" evidence="1">
    <location>
        <begin position="33"/>
        <end position="141"/>
    </location>
</feature>
<dbReference type="SUPFAM" id="SSF52821">
    <property type="entry name" value="Rhodanese/Cell cycle control phosphatase"/>
    <property type="match status" value="1"/>
</dbReference>
<evidence type="ECO:0000313" key="3">
    <source>
        <dbReference type="Proteomes" id="UP000008021"/>
    </source>
</evidence>
<evidence type="ECO:0000313" key="2">
    <source>
        <dbReference type="EnsemblPlants" id="OMERI02G00210.1"/>
    </source>
</evidence>
<name>A0A0E0CDR2_9ORYZ</name>
<dbReference type="HOGENOM" id="CLU_089574_3_2_1"/>
<dbReference type="PANTHER" id="PTHR44542:SF24">
    <property type="entry name" value="OS02G0102300 PROTEIN"/>
    <property type="match status" value="1"/>
</dbReference>
<reference evidence="2" key="2">
    <citation type="submission" date="2018-05" db="EMBL/GenBank/DDBJ databases">
        <title>OmerRS3 (Oryza meridionalis Reference Sequence Version 3).</title>
        <authorList>
            <person name="Zhang J."/>
            <person name="Kudrna D."/>
            <person name="Lee S."/>
            <person name="Talag J."/>
            <person name="Welchert J."/>
            <person name="Wing R.A."/>
        </authorList>
    </citation>
    <scope>NUCLEOTIDE SEQUENCE [LARGE SCALE GENOMIC DNA]</scope>
    <source>
        <strain evidence="2">cv. OR44</strain>
    </source>
</reference>
<dbReference type="InterPro" id="IPR044684">
    <property type="entry name" value="STR17/STR18/HARC1-like"/>
</dbReference>
<dbReference type="SMART" id="SM00450">
    <property type="entry name" value="RHOD"/>
    <property type="match status" value="1"/>
</dbReference>
<dbReference type="GO" id="GO:0003824">
    <property type="term" value="F:catalytic activity"/>
    <property type="evidence" value="ECO:0007669"/>
    <property type="project" value="InterPro"/>
</dbReference>
<dbReference type="InterPro" id="IPR036873">
    <property type="entry name" value="Rhodanese-like_dom_sf"/>
</dbReference>
<protein>
    <recommendedName>
        <fullName evidence="1">Rhodanese domain-containing protein</fullName>
    </recommendedName>
</protein>
<dbReference type="Gene3D" id="3.40.250.10">
    <property type="entry name" value="Rhodanese-like domain"/>
    <property type="match status" value="1"/>
</dbReference>
<organism evidence="2">
    <name type="scientific">Oryza meridionalis</name>
    <dbReference type="NCBI Taxonomy" id="40149"/>
    <lineage>
        <taxon>Eukaryota</taxon>
        <taxon>Viridiplantae</taxon>
        <taxon>Streptophyta</taxon>
        <taxon>Embryophyta</taxon>
        <taxon>Tracheophyta</taxon>
        <taxon>Spermatophyta</taxon>
        <taxon>Magnoliopsida</taxon>
        <taxon>Liliopsida</taxon>
        <taxon>Poales</taxon>
        <taxon>Poaceae</taxon>
        <taxon>BOP clade</taxon>
        <taxon>Oryzoideae</taxon>
        <taxon>Oryzeae</taxon>
        <taxon>Oryzinae</taxon>
        <taxon>Oryza</taxon>
    </lineage>
</organism>
<dbReference type="PANTHER" id="PTHR44542">
    <property type="entry name" value="THIOSULFATE SULFURTRANSFERASE 18"/>
    <property type="match status" value="1"/>
</dbReference>
<sequence length="148" mass="15553">MAPPYETSAAGSESPVPVPVVTVDVAAASDLITSAGHRYVDVRTEEEMNKGHLHNSLNVPFMFVTPQGKEGKESSVCGAVLVAGEQRGACGCGVPKREEGCQSGKRSELACVDLLEAGFKNVKNMGGGYAAWLDNGFPINTAPPHTMY</sequence>
<dbReference type="STRING" id="40149.A0A0E0CDR2"/>
<evidence type="ECO:0000259" key="1">
    <source>
        <dbReference type="PROSITE" id="PS50206"/>
    </source>
</evidence>